<sequence>MKKIKKWLLVMSILLLLPLPVYLLWETKGFWQMYLKIHLLPLGKIDPLFSWYLIALSAIVLVILVISLLVILAWPVQRYFNLIHKRTGHVTITSKAINGYISNSLADLPYLSKVKVDSRLTKRRIKIKISGSLGAGENVAELLDSYFDELAKNLKLLLGIDQKPKIIIKFVNYRIPERPHKRVQ</sequence>
<reference evidence="2 3" key="1">
    <citation type="journal article" date="2023" name="Microbiol. Spectr.">
        <title>Symbiosis of Carpenter Bees with Uncharacterized Lactic Acid Bacteria Showing NAD Auxotrophy.</title>
        <authorList>
            <person name="Kawasaki S."/>
            <person name="Ozawa K."/>
            <person name="Mori T."/>
            <person name="Yamamoto A."/>
            <person name="Ito M."/>
            <person name="Ohkuma M."/>
            <person name="Sakamoto M."/>
            <person name="Matsutani M."/>
        </authorList>
    </citation>
    <scope>NUCLEOTIDE SEQUENCE [LARGE SCALE GENOMIC DNA]</scope>
    <source>
        <strain evidence="2 3">Kim32-2</strain>
    </source>
</reference>
<feature type="transmembrane region" description="Helical" evidence="1">
    <location>
        <begin position="7"/>
        <end position="25"/>
    </location>
</feature>
<evidence type="ECO:0008006" key="4">
    <source>
        <dbReference type="Google" id="ProtNLM"/>
    </source>
</evidence>
<feature type="transmembrane region" description="Helical" evidence="1">
    <location>
        <begin position="49"/>
        <end position="76"/>
    </location>
</feature>
<keyword evidence="1" id="KW-0472">Membrane</keyword>
<organism evidence="2 3">
    <name type="scientific">Lactobacillus xylocopicola</name>
    <dbReference type="NCBI Taxonomy" id="2976676"/>
    <lineage>
        <taxon>Bacteria</taxon>
        <taxon>Bacillati</taxon>
        <taxon>Bacillota</taxon>
        <taxon>Bacilli</taxon>
        <taxon>Lactobacillales</taxon>
        <taxon>Lactobacillaceae</taxon>
        <taxon>Lactobacillus</taxon>
    </lineage>
</organism>
<keyword evidence="3" id="KW-1185">Reference proteome</keyword>
<dbReference type="EMBL" id="AP026803">
    <property type="protein sequence ID" value="BDR61231.1"/>
    <property type="molecule type" value="Genomic_DNA"/>
</dbReference>
<proteinExistence type="predicted"/>
<keyword evidence="1" id="KW-1133">Transmembrane helix</keyword>
<evidence type="ECO:0000313" key="2">
    <source>
        <dbReference type="EMBL" id="BDR61231.1"/>
    </source>
</evidence>
<dbReference type="NCBIfam" id="NF033218">
    <property type="entry name" value="anchor_AmaP"/>
    <property type="match status" value="1"/>
</dbReference>
<accession>A0ABN6SPH4</accession>
<dbReference type="Proteomes" id="UP001321741">
    <property type="component" value="Chromosome"/>
</dbReference>
<evidence type="ECO:0000256" key="1">
    <source>
        <dbReference type="SAM" id="Phobius"/>
    </source>
</evidence>
<gene>
    <name evidence="2" type="ORF">KIM322_14920</name>
</gene>
<protein>
    <recommendedName>
        <fullName evidence="4">Alkaline shock response membrane anchor protein AmaP</fullName>
    </recommendedName>
</protein>
<evidence type="ECO:0000313" key="3">
    <source>
        <dbReference type="Proteomes" id="UP001321741"/>
    </source>
</evidence>
<keyword evidence="1" id="KW-0812">Transmembrane</keyword>
<name>A0ABN6SPH4_9LACO</name>